<proteinExistence type="predicted"/>
<evidence type="ECO:0000313" key="1">
    <source>
        <dbReference type="EMBL" id="EJW91537.1"/>
    </source>
</evidence>
<sequence length="108" mass="12187">MVSLLIELYPVETTAHTAAVLDMSISAVKYKAKELGLGKVAKSKWMERAAHIRSHFNEASFTELGETLGITRVSVSRIASKIGLRRTKSEGYKVSSRVRQKLIRRERR</sequence>
<name>J9FPQ9_9ZZZZ</name>
<protein>
    <submittedName>
        <fullName evidence="1">Uncharacterized protein</fullName>
    </submittedName>
</protein>
<dbReference type="EMBL" id="AMCI01008118">
    <property type="protein sequence ID" value="EJW91537.1"/>
    <property type="molecule type" value="Genomic_DNA"/>
</dbReference>
<gene>
    <name evidence="1" type="ORF">EVA_20356</name>
</gene>
<reference evidence="1" key="1">
    <citation type="journal article" date="2012" name="PLoS ONE">
        <title>Gene sets for utilization of primary and secondary nutrition supplies in the distal gut of endangered iberian lynx.</title>
        <authorList>
            <person name="Alcaide M."/>
            <person name="Messina E."/>
            <person name="Richter M."/>
            <person name="Bargiela R."/>
            <person name="Peplies J."/>
            <person name="Huws S.A."/>
            <person name="Newbold C.J."/>
            <person name="Golyshin P.N."/>
            <person name="Simon M.A."/>
            <person name="Lopez G."/>
            <person name="Yakimov M.M."/>
            <person name="Ferrer M."/>
        </authorList>
    </citation>
    <scope>NUCLEOTIDE SEQUENCE</scope>
</reference>
<dbReference type="AlphaFoldDB" id="J9FPQ9"/>
<comment type="caution">
    <text evidence="1">The sequence shown here is derived from an EMBL/GenBank/DDBJ whole genome shotgun (WGS) entry which is preliminary data.</text>
</comment>
<feature type="non-terminal residue" evidence="1">
    <location>
        <position position="108"/>
    </location>
</feature>
<organism evidence="1">
    <name type="scientific">gut metagenome</name>
    <dbReference type="NCBI Taxonomy" id="749906"/>
    <lineage>
        <taxon>unclassified sequences</taxon>
        <taxon>metagenomes</taxon>
        <taxon>organismal metagenomes</taxon>
    </lineage>
</organism>
<accession>J9FPQ9</accession>